<dbReference type="InterPro" id="IPR016039">
    <property type="entry name" value="Thiolase-like"/>
</dbReference>
<evidence type="ECO:0000259" key="6">
    <source>
        <dbReference type="PROSITE" id="PS52004"/>
    </source>
</evidence>
<dbReference type="Proteomes" id="UP000175829">
    <property type="component" value="Unassembled WGS sequence"/>
</dbReference>
<organism evidence="7 8">
    <name type="scientific">Streptomyces qinglanensis</name>
    <dbReference type="NCBI Taxonomy" id="943816"/>
    <lineage>
        <taxon>Bacteria</taxon>
        <taxon>Bacillati</taxon>
        <taxon>Actinomycetota</taxon>
        <taxon>Actinomycetes</taxon>
        <taxon>Kitasatosporales</taxon>
        <taxon>Streptomycetaceae</taxon>
        <taxon>Streptomyces</taxon>
    </lineage>
</organism>
<evidence type="ECO:0000313" key="7">
    <source>
        <dbReference type="EMBL" id="OEV01852.1"/>
    </source>
</evidence>
<keyword evidence="3" id="KW-0511">Multifunctional enzyme</keyword>
<dbReference type="GO" id="GO:0004312">
    <property type="term" value="F:fatty acid synthase activity"/>
    <property type="evidence" value="ECO:0007669"/>
    <property type="project" value="TreeGrafter"/>
</dbReference>
<dbReference type="SUPFAM" id="SSF53901">
    <property type="entry name" value="Thiolase-like"/>
    <property type="match status" value="1"/>
</dbReference>
<feature type="region of interest" description="Disordered" evidence="5">
    <location>
        <begin position="454"/>
        <end position="495"/>
    </location>
</feature>
<dbReference type="PROSITE" id="PS00606">
    <property type="entry name" value="KS3_1"/>
    <property type="match status" value="1"/>
</dbReference>
<evidence type="ECO:0000256" key="3">
    <source>
        <dbReference type="ARBA" id="ARBA00023268"/>
    </source>
</evidence>
<dbReference type="Pfam" id="PF16197">
    <property type="entry name" value="KAsynt_C_assoc"/>
    <property type="match status" value="1"/>
</dbReference>
<feature type="compositionally biased region" description="Low complexity" evidence="5">
    <location>
        <begin position="468"/>
        <end position="488"/>
    </location>
</feature>
<protein>
    <recommendedName>
        <fullName evidence="6">Ketosynthase family 3 (KS3) domain-containing protein</fullName>
    </recommendedName>
</protein>
<dbReference type="InterPro" id="IPR032821">
    <property type="entry name" value="PKS_assoc"/>
</dbReference>
<dbReference type="InterPro" id="IPR015083">
    <property type="entry name" value="NorB/c/GfsB-D-like_docking"/>
</dbReference>
<dbReference type="PATRIC" id="fig|943816.4.peg.5208"/>
<keyword evidence="2" id="KW-0808">Transferase</keyword>
<dbReference type="EMBL" id="LJGV01000021">
    <property type="protein sequence ID" value="OEV01852.1"/>
    <property type="molecule type" value="Genomic_DNA"/>
</dbReference>
<feature type="domain" description="Ketosynthase family 3 (KS3)" evidence="6">
    <location>
        <begin position="32"/>
        <end position="457"/>
    </location>
</feature>
<evidence type="ECO:0000256" key="4">
    <source>
        <dbReference type="ARBA" id="ARBA00023315"/>
    </source>
</evidence>
<dbReference type="InterPro" id="IPR014030">
    <property type="entry name" value="Ketoacyl_synth_N"/>
</dbReference>
<dbReference type="FunFam" id="3.40.47.10:FF:000019">
    <property type="entry name" value="Polyketide synthase type I"/>
    <property type="match status" value="1"/>
</dbReference>
<sequence length="495" mass="51081">MSDEKLLGYLKRVTSELRSTRRKLDALESAEREPLAIVGMACRFPGGVTSPEELHRLVVDGVDAVSEFPVDRGWDLADLYDPDAERPGTSSTRHGGFLHDAAEFDPAVFGMSPKDALVTDPQQRLLLQSSWEALEHARIAPSSLRGSATGVFAGVMYSDYAARLAHDAGGFEGHLFTGSLPSVASGRVAYTLGLEGPAVSVDTACSSSLVALHLAAGSLRAGECSLALAGGVAVMSTPGMFTEFSRQGGLAPDGRCKAFSAAADGTGWSEGVGVLVLERLADARANGHRVLAVVRGSAVNQDGASNGLTAPNGPSQQSVIRAALASGGLSAAEVDAVEAHGTGTVLGDPIEAQALLATYGQQRTEPLWLGSVKSNLGHTQAAAGVTGVIKMVLAMRHGVLPRTLHVREPSPHIDWSAGSVELLTGRRPWPTADGRPRRAGISSFGISGTNAHVVVEQPSPDTGHAPTGEPAAGPSSPVPVVVSGASEAALRDQAD</sequence>
<name>A0A1E7KD67_9ACTN</name>
<dbReference type="Pfam" id="PF00109">
    <property type="entry name" value="ketoacyl-synt"/>
    <property type="match status" value="1"/>
</dbReference>
<dbReference type="Pfam" id="PF02801">
    <property type="entry name" value="Ketoacyl-synt_C"/>
    <property type="match status" value="1"/>
</dbReference>
<proteinExistence type="predicted"/>
<dbReference type="Gene3D" id="3.30.70.3290">
    <property type="match status" value="1"/>
</dbReference>
<dbReference type="AlphaFoldDB" id="A0A1E7KD67"/>
<feature type="non-terminal residue" evidence="7">
    <location>
        <position position="495"/>
    </location>
</feature>
<dbReference type="Pfam" id="PF08990">
    <property type="entry name" value="Docking"/>
    <property type="match status" value="1"/>
</dbReference>
<reference evidence="7 8" key="1">
    <citation type="journal article" date="2016" name="Front. Microbiol.">
        <title>Comparative Genomics Analysis of Streptomyces Species Reveals Their Adaptation to the Marine Environment and Their Diversity at the Genomic Level.</title>
        <authorList>
            <person name="Tian X."/>
            <person name="Zhang Z."/>
            <person name="Yang T."/>
            <person name="Chen M."/>
            <person name="Li J."/>
            <person name="Chen F."/>
            <person name="Yang J."/>
            <person name="Li W."/>
            <person name="Zhang B."/>
            <person name="Zhang Z."/>
            <person name="Wu J."/>
            <person name="Zhang C."/>
            <person name="Long L."/>
            <person name="Xiao J."/>
        </authorList>
    </citation>
    <scope>NUCLEOTIDE SEQUENCE [LARGE SCALE GENOMIC DNA]</scope>
    <source>
        <strain evidence="7 8">SCSIO M10379</strain>
    </source>
</reference>
<dbReference type="InterPro" id="IPR014031">
    <property type="entry name" value="Ketoacyl_synth_C"/>
</dbReference>
<dbReference type="InterPro" id="IPR018201">
    <property type="entry name" value="Ketoacyl_synth_AS"/>
</dbReference>
<comment type="cofactor">
    <cofactor evidence="1">
        <name>pantetheine 4'-phosphate</name>
        <dbReference type="ChEBI" id="CHEBI:47942"/>
    </cofactor>
</comment>
<dbReference type="Gene3D" id="3.40.47.10">
    <property type="match status" value="1"/>
</dbReference>
<dbReference type="PANTHER" id="PTHR43775:SF51">
    <property type="entry name" value="INACTIVE PHENOLPHTHIOCEROL SYNTHESIS POLYKETIDE SYNTHASE TYPE I PKS1-RELATED"/>
    <property type="match status" value="1"/>
</dbReference>
<evidence type="ECO:0000256" key="1">
    <source>
        <dbReference type="ARBA" id="ARBA00001957"/>
    </source>
</evidence>
<dbReference type="InterPro" id="IPR050091">
    <property type="entry name" value="PKS_NRPS_Biosynth_Enz"/>
</dbReference>
<gene>
    <name evidence="7" type="ORF">AN217_00660</name>
</gene>
<dbReference type="RefSeq" id="WP_175488403.1">
    <property type="nucleotide sequence ID" value="NZ_LJGV01000021.1"/>
</dbReference>
<dbReference type="InterPro" id="IPR020841">
    <property type="entry name" value="PKS_Beta-ketoAc_synthase_dom"/>
</dbReference>
<dbReference type="GO" id="GO:0006633">
    <property type="term" value="P:fatty acid biosynthetic process"/>
    <property type="evidence" value="ECO:0007669"/>
    <property type="project" value="InterPro"/>
</dbReference>
<dbReference type="PANTHER" id="PTHR43775">
    <property type="entry name" value="FATTY ACID SYNTHASE"/>
    <property type="match status" value="1"/>
</dbReference>
<dbReference type="GO" id="GO:0031177">
    <property type="term" value="F:phosphopantetheine binding"/>
    <property type="evidence" value="ECO:0007669"/>
    <property type="project" value="UniProtKB-ARBA"/>
</dbReference>
<dbReference type="GO" id="GO:0033068">
    <property type="term" value="P:macrolide biosynthetic process"/>
    <property type="evidence" value="ECO:0007669"/>
    <property type="project" value="UniProtKB-ARBA"/>
</dbReference>
<evidence type="ECO:0000256" key="5">
    <source>
        <dbReference type="SAM" id="MobiDB-lite"/>
    </source>
</evidence>
<dbReference type="GO" id="GO:0004315">
    <property type="term" value="F:3-oxoacyl-[acyl-carrier-protein] synthase activity"/>
    <property type="evidence" value="ECO:0007669"/>
    <property type="project" value="InterPro"/>
</dbReference>
<dbReference type="PROSITE" id="PS52004">
    <property type="entry name" value="KS3_2"/>
    <property type="match status" value="1"/>
</dbReference>
<evidence type="ECO:0000256" key="2">
    <source>
        <dbReference type="ARBA" id="ARBA00022679"/>
    </source>
</evidence>
<comment type="caution">
    <text evidence="7">The sequence shown here is derived from an EMBL/GenBank/DDBJ whole genome shotgun (WGS) entry which is preliminary data.</text>
</comment>
<dbReference type="SMART" id="SM00825">
    <property type="entry name" value="PKS_KS"/>
    <property type="match status" value="1"/>
</dbReference>
<evidence type="ECO:0000313" key="8">
    <source>
        <dbReference type="Proteomes" id="UP000175829"/>
    </source>
</evidence>
<accession>A0A1E7KD67</accession>
<dbReference type="CDD" id="cd00833">
    <property type="entry name" value="PKS"/>
    <property type="match status" value="1"/>
</dbReference>
<keyword evidence="4" id="KW-0012">Acyltransferase</keyword>